<evidence type="ECO:0000313" key="2">
    <source>
        <dbReference type="EMBL" id="KAL1649110.1"/>
    </source>
</evidence>
<dbReference type="PANTHER" id="PTHR33112:SF12">
    <property type="entry name" value="HETEROKARYON INCOMPATIBILITY DOMAIN-CONTAINING PROTEIN"/>
    <property type="match status" value="1"/>
</dbReference>
<dbReference type="Proteomes" id="UP001521184">
    <property type="component" value="Unassembled WGS sequence"/>
</dbReference>
<dbReference type="PANTHER" id="PTHR33112">
    <property type="entry name" value="DOMAIN PROTEIN, PUTATIVE-RELATED"/>
    <property type="match status" value="1"/>
</dbReference>
<organism evidence="2 3">
    <name type="scientific">Diplodia intermedia</name>
    <dbReference type="NCBI Taxonomy" id="856260"/>
    <lineage>
        <taxon>Eukaryota</taxon>
        <taxon>Fungi</taxon>
        <taxon>Dikarya</taxon>
        <taxon>Ascomycota</taxon>
        <taxon>Pezizomycotina</taxon>
        <taxon>Dothideomycetes</taxon>
        <taxon>Dothideomycetes incertae sedis</taxon>
        <taxon>Botryosphaeriales</taxon>
        <taxon>Botryosphaeriaceae</taxon>
        <taxon>Diplodia</taxon>
    </lineage>
</organism>
<evidence type="ECO:0000313" key="3">
    <source>
        <dbReference type="Proteomes" id="UP001521184"/>
    </source>
</evidence>
<proteinExistence type="predicted"/>
<dbReference type="Pfam" id="PF06985">
    <property type="entry name" value="HET"/>
    <property type="match status" value="1"/>
</dbReference>
<gene>
    <name evidence="2" type="ORF">SLS58_001682</name>
</gene>
<dbReference type="EMBL" id="JAKEKT020000007">
    <property type="protein sequence ID" value="KAL1649110.1"/>
    <property type="molecule type" value="Genomic_DNA"/>
</dbReference>
<evidence type="ECO:0000259" key="1">
    <source>
        <dbReference type="Pfam" id="PF06985"/>
    </source>
</evidence>
<keyword evidence="3" id="KW-1185">Reference proteome</keyword>
<feature type="domain" description="Heterokaryon incompatibility" evidence="1">
    <location>
        <begin position="169"/>
        <end position="320"/>
    </location>
</feature>
<sequence>MDLSKDEKDEREERTCATCAAALQTLRRGASKATFNLGSPREIARGGKQCCLCRTVLHLIAQHSIAEDEASLSIVLRSQPTGHFRAIICFADGTDMVLGRVQVTAATELPCARRLSLIDADQVVGWMKECRETHGHACEESLVDRHPRDMMFIDVRKRCLVRAQRGREFVALSYVWGGWGGIGVTRTTSENVDSLMAEGALEWPGITLPRTIRDAMDLCRAIGQSFLWSDLLCIVHDDPAGRHAQIQQMDAIYNQATLTILAYSGTHGNEPLPGLREGTRAPTCRIERLDSDTLLISRPPGIWDFDLNTAYASRGWTFQEDYLSKRRLYISSFQMYFECSVAHFREDERLDAALGRPHHHRQARTGIPNLRTILSYRGPVQFSGYAYLLSLYSERALTYASDRLDAFEGVAQVLGHAYGGGFWAGLPSKFLGEALLWRPLVSHDAAGRTVGGIPSWSWGSRAVQCSGLFFFALEFALPALVRLENAFVASDIDPWQGTPLSKTEIERFRTNLLAATQSSSIDDVDLDAVLGMFGRIPPSGPLRFPERLLSLESLGGNTSHEWPFGQPYNHATLETLLQGSEDFAHDLFEFREEAVKQSSIMSFWTSAASMSHFSFALGQLYAPEVPANWVMVTRDGRRSCDIRNLDFWEGETPPQHACKEQPATVLFDSSAEPCGVIYDQERNIRASIENLSRCYLIFVSRMKRPRGSKDWNLLNVLLVEERKGYIFKRVAAGCVVAATPELESAQPTFIRLA</sequence>
<name>A0ABR3U1J5_9PEZI</name>
<protein>
    <recommendedName>
        <fullName evidence="1">Heterokaryon incompatibility domain-containing protein</fullName>
    </recommendedName>
</protein>
<dbReference type="InterPro" id="IPR010730">
    <property type="entry name" value="HET"/>
</dbReference>
<accession>A0ABR3U1J5</accession>
<comment type="caution">
    <text evidence="2">The sequence shown here is derived from an EMBL/GenBank/DDBJ whole genome shotgun (WGS) entry which is preliminary data.</text>
</comment>
<reference evidence="2 3" key="1">
    <citation type="journal article" date="2023" name="Plant Dis.">
        <title>First Report of Diplodia intermedia Causing Canker and Dieback Diseases on Apple Trees in Canada.</title>
        <authorList>
            <person name="Ellouze W."/>
            <person name="Ilyukhin E."/>
            <person name="Sulman M."/>
            <person name="Ali S."/>
        </authorList>
    </citation>
    <scope>NUCLEOTIDE SEQUENCE [LARGE SCALE GENOMIC DNA]</scope>
    <source>
        <strain evidence="2 3">M45-28</strain>
    </source>
</reference>